<evidence type="ECO:0000256" key="5">
    <source>
        <dbReference type="ARBA" id="ARBA00022475"/>
    </source>
</evidence>
<evidence type="ECO:0000256" key="9">
    <source>
        <dbReference type="ARBA" id="ARBA00023136"/>
    </source>
</evidence>
<evidence type="ECO:0000256" key="3">
    <source>
        <dbReference type="ARBA" id="ARBA00009586"/>
    </source>
</evidence>
<feature type="transmembrane region" description="Helical" evidence="11">
    <location>
        <begin position="98"/>
        <end position="116"/>
    </location>
</feature>
<geneLocation type="plasmid" evidence="12 13">
    <name>p888-76-1</name>
</geneLocation>
<dbReference type="Proteomes" id="UP000187148">
    <property type="component" value="Plasmid p888-76-1"/>
</dbReference>
<keyword evidence="5" id="KW-1003">Cell membrane</keyword>
<dbReference type="EMBL" id="CP019446">
    <property type="protein sequence ID" value="APZ07794.1"/>
    <property type="molecule type" value="Genomic_DNA"/>
</dbReference>
<comment type="subcellular location">
    <subcellularLocation>
        <location evidence="1">Cell inner membrane</location>
        <topology evidence="1">Multi-pass membrane protein</topology>
    </subcellularLocation>
    <subcellularLocation>
        <location evidence="2">Secreted</location>
    </subcellularLocation>
</comment>
<keyword evidence="9 11" id="KW-0472">Membrane</keyword>
<keyword evidence="8" id="KW-0184">Conjugation</keyword>
<feature type="transmembrane region" description="Helical" evidence="11">
    <location>
        <begin position="32"/>
        <end position="51"/>
    </location>
</feature>
<evidence type="ECO:0000256" key="10">
    <source>
        <dbReference type="ARBA" id="ARBA00026027"/>
    </source>
</evidence>
<evidence type="ECO:0000256" key="2">
    <source>
        <dbReference type="ARBA" id="ARBA00004613"/>
    </source>
</evidence>
<gene>
    <name evidence="12" type="ORF">BWI95_22350</name>
</gene>
<evidence type="ECO:0000313" key="12">
    <source>
        <dbReference type="EMBL" id="APZ07794.1"/>
    </source>
</evidence>
<evidence type="ECO:0000256" key="8">
    <source>
        <dbReference type="ARBA" id="ARBA00022971"/>
    </source>
</evidence>
<evidence type="ECO:0000256" key="6">
    <source>
        <dbReference type="ARBA" id="ARBA00022519"/>
    </source>
</evidence>
<dbReference type="AlphaFoldDB" id="A0A830ZF72"/>
<name>A0A830ZF72_9ENTR</name>
<comment type="similarity">
    <text evidence="3">Belongs to the TraA family.</text>
</comment>
<evidence type="ECO:0000256" key="11">
    <source>
        <dbReference type="SAM" id="Phobius"/>
    </source>
</evidence>
<reference evidence="12 13" key="1">
    <citation type="submission" date="2017-01" db="EMBL/GenBank/DDBJ databases">
        <authorList>
            <person name="Cao J.-M."/>
        </authorList>
    </citation>
    <scope>NUCLEOTIDE SEQUENCE [LARGE SCALE GENOMIC DNA]</scope>
    <source>
        <strain evidence="12 13">888-76</strain>
        <plasmid evidence="12 13">p888-76-1</plasmid>
    </source>
</reference>
<dbReference type="RefSeq" id="WP_042718119.1">
    <property type="nucleotide sequence ID" value="NZ_CP019446.1"/>
</dbReference>
<dbReference type="GO" id="GO:0005886">
    <property type="term" value="C:plasma membrane"/>
    <property type="evidence" value="ECO:0007669"/>
    <property type="project" value="UniProtKB-SubCell"/>
</dbReference>
<feature type="transmembrane region" description="Helical" evidence="11">
    <location>
        <begin position="77"/>
        <end position="93"/>
    </location>
</feature>
<sequence>MFTEDNALKVTKGWAVASLFRKARENIQMRKYLKNGGLILLSLLACNYAFAGSTDLLASQSSTVSSTFGHGSSLEKYFYYAEIFIALFLYIKARSPLVFLGLVIVIIFTRMGFAIAG</sequence>
<dbReference type="GO" id="GO:0005576">
    <property type="term" value="C:extracellular region"/>
    <property type="evidence" value="ECO:0007669"/>
    <property type="project" value="UniProtKB-SubCell"/>
</dbReference>
<keyword evidence="11" id="KW-0812">Transmembrane</keyword>
<dbReference type="InterPro" id="IPR008873">
    <property type="entry name" value="TraA"/>
</dbReference>
<keyword evidence="6" id="KW-0997">Cell inner membrane</keyword>
<dbReference type="KEGG" id="kco:BWI95_22350"/>
<evidence type="ECO:0000256" key="1">
    <source>
        <dbReference type="ARBA" id="ARBA00004429"/>
    </source>
</evidence>
<keyword evidence="12" id="KW-0614">Plasmid</keyword>
<evidence type="ECO:0000313" key="13">
    <source>
        <dbReference type="Proteomes" id="UP000187148"/>
    </source>
</evidence>
<proteinExistence type="inferred from homology"/>
<evidence type="ECO:0000256" key="4">
    <source>
        <dbReference type="ARBA" id="ARBA00018586"/>
    </source>
</evidence>
<dbReference type="Pfam" id="PF05513">
    <property type="entry name" value="TraA"/>
    <property type="match status" value="1"/>
</dbReference>
<organism evidence="12 13">
    <name type="scientific">Kosakonia cowanii JCM 10956 = DSM 18146</name>
    <dbReference type="NCBI Taxonomy" id="1300165"/>
    <lineage>
        <taxon>Bacteria</taxon>
        <taxon>Pseudomonadati</taxon>
        <taxon>Pseudomonadota</taxon>
        <taxon>Gammaproteobacteria</taxon>
        <taxon>Enterobacterales</taxon>
        <taxon>Enterobacteriaceae</taxon>
        <taxon>Kosakonia</taxon>
    </lineage>
</organism>
<keyword evidence="13" id="KW-1185">Reference proteome</keyword>
<keyword evidence="11" id="KW-1133">Transmembrane helix</keyword>
<evidence type="ECO:0000256" key="7">
    <source>
        <dbReference type="ARBA" id="ARBA00022525"/>
    </source>
</evidence>
<keyword evidence="7" id="KW-0964">Secreted</keyword>
<comment type="subunit">
    <text evidence="10">Monomer. Interacts with itself to form filaments; also interacts with TraQ.</text>
</comment>
<protein>
    <recommendedName>
        <fullName evidence="4">Pilin</fullName>
    </recommendedName>
</protein>
<accession>A0A830ZF72</accession>